<dbReference type="EC" id="2.5.1.78" evidence="3 7"/>
<evidence type="ECO:0000256" key="7">
    <source>
        <dbReference type="HAMAP-Rule" id="MF_00178"/>
    </source>
</evidence>
<dbReference type="GO" id="GO:0009349">
    <property type="term" value="C:riboflavin synthase complex"/>
    <property type="evidence" value="ECO:0007669"/>
    <property type="project" value="UniProtKB-UniRule"/>
</dbReference>
<dbReference type="GO" id="GO:0005829">
    <property type="term" value="C:cytosol"/>
    <property type="evidence" value="ECO:0007669"/>
    <property type="project" value="TreeGrafter"/>
</dbReference>
<comment type="caution">
    <text evidence="8">The sequence shown here is derived from an EMBL/GenBank/DDBJ whole genome shotgun (WGS) entry which is preliminary data.</text>
</comment>
<sequence length="163" mass="17033">MQGGSSKVQIVEGSLDATGLRFGVLVARFNAIVTEPLLDGAVDALVRSGAKPTDVVVFRTPGSYELPMLADKVLATGRFDALIALGCLIRGDTIHFDLIAAQASKGLASAGQRHRKPVAFGVLTTDTLEQAINRAGAKAGNKGAEAAMTAIEQARLYQAIEKL</sequence>
<evidence type="ECO:0000256" key="5">
    <source>
        <dbReference type="ARBA" id="ARBA00022679"/>
    </source>
</evidence>
<evidence type="ECO:0000256" key="1">
    <source>
        <dbReference type="ARBA" id="ARBA00004917"/>
    </source>
</evidence>
<feature type="binding site" evidence="7">
    <location>
        <position position="120"/>
    </location>
    <ligand>
        <name>5-amino-6-(D-ribitylamino)uracil</name>
        <dbReference type="ChEBI" id="CHEBI:15934"/>
    </ligand>
</feature>
<comment type="similarity">
    <text evidence="2 7">Belongs to the DMRL synthase family.</text>
</comment>
<dbReference type="AlphaFoldDB" id="A0A0C1Z6C0"/>
<evidence type="ECO:0000313" key="9">
    <source>
        <dbReference type="Proteomes" id="UP000031599"/>
    </source>
</evidence>
<evidence type="ECO:0000313" key="8">
    <source>
        <dbReference type="EMBL" id="KIG13174.1"/>
    </source>
</evidence>
<feature type="active site" description="Proton donor" evidence="7">
    <location>
        <position position="95"/>
    </location>
</feature>
<dbReference type="Gene3D" id="3.40.50.960">
    <property type="entry name" value="Lumazine/riboflavin synthase"/>
    <property type="match status" value="1"/>
</dbReference>
<comment type="function">
    <text evidence="7">Catalyzes the formation of 6,7-dimethyl-8-ribityllumazine by condensation of 5-amino-6-(D-ribitylamino)uracil with 3,4-dihydroxy-2-butanone 4-phosphate. This is the penultimate step in the biosynthesis of riboflavin.</text>
</comment>
<dbReference type="CDD" id="cd09209">
    <property type="entry name" value="Lumazine_synthase-I"/>
    <property type="match status" value="1"/>
</dbReference>
<dbReference type="PANTHER" id="PTHR21058">
    <property type="entry name" value="6,7-DIMETHYL-8-RIBITYLLUMAZINE SYNTHASE DMRL SYNTHASE LUMAZINE SYNTHASE"/>
    <property type="match status" value="1"/>
</dbReference>
<dbReference type="InterPro" id="IPR034964">
    <property type="entry name" value="LS"/>
</dbReference>
<dbReference type="EMBL" id="JMCC02000105">
    <property type="protein sequence ID" value="KIG13174.1"/>
    <property type="molecule type" value="Genomic_DNA"/>
</dbReference>
<feature type="binding site" evidence="7">
    <location>
        <position position="134"/>
    </location>
    <ligand>
        <name>(2S)-2-hydroxy-3-oxobutyl phosphate</name>
        <dbReference type="ChEBI" id="CHEBI:58830"/>
    </ligand>
</feature>
<dbReference type="InterPro" id="IPR002180">
    <property type="entry name" value="LS/RS"/>
</dbReference>
<feature type="binding site" evidence="7">
    <location>
        <begin position="92"/>
        <end position="93"/>
    </location>
    <ligand>
        <name>(2S)-2-hydroxy-3-oxobutyl phosphate</name>
        <dbReference type="ChEBI" id="CHEBI:58830"/>
    </ligand>
</feature>
<evidence type="ECO:0000256" key="4">
    <source>
        <dbReference type="ARBA" id="ARBA00022619"/>
    </source>
</evidence>
<comment type="catalytic activity">
    <reaction evidence="6 7">
        <text>(2S)-2-hydroxy-3-oxobutyl phosphate + 5-amino-6-(D-ribitylamino)uracil = 6,7-dimethyl-8-(1-D-ribityl)lumazine + phosphate + 2 H2O + H(+)</text>
        <dbReference type="Rhea" id="RHEA:26152"/>
        <dbReference type="ChEBI" id="CHEBI:15377"/>
        <dbReference type="ChEBI" id="CHEBI:15378"/>
        <dbReference type="ChEBI" id="CHEBI:15934"/>
        <dbReference type="ChEBI" id="CHEBI:43474"/>
        <dbReference type="ChEBI" id="CHEBI:58201"/>
        <dbReference type="ChEBI" id="CHEBI:58830"/>
        <dbReference type="EC" id="2.5.1.78"/>
    </reaction>
</comment>
<reference evidence="8 9" key="1">
    <citation type="submission" date="2014-12" db="EMBL/GenBank/DDBJ databases">
        <title>Genome assembly of Enhygromyxa salina DSM 15201.</title>
        <authorList>
            <person name="Sharma G."/>
            <person name="Subramanian S."/>
        </authorList>
    </citation>
    <scope>NUCLEOTIDE SEQUENCE [LARGE SCALE GENOMIC DNA]</scope>
    <source>
        <strain evidence="8 9">DSM 15201</strain>
    </source>
</reference>
<keyword evidence="5 7" id="KW-0808">Transferase</keyword>
<accession>A0A0C1Z6C0</accession>
<dbReference type="GO" id="GO:0009231">
    <property type="term" value="P:riboflavin biosynthetic process"/>
    <property type="evidence" value="ECO:0007669"/>
    <property type="project" value="UniProtKB-UniRule"/>
</dbReference>
<dbReference type="PANTHER" id="PTHR21058:SF0">
    <property type="entry name" value="6,7-DIMETHYL-8-RIBITYLLUMAZINE SYNTHASE"/>
    <property type="match status" value="1"/>
</dbReference>
<comment type="pathway">
    <text evidence="1 7">Cofactor biosynthesis; riboflavin biosynthesis; riboflavin from 2-hydroxy-3-oxobutyl phosphate and 5-amino-6-(D-ribitylamino)uracil: step 1/2.</text>
</comment>
<dbReference type="SUPFAM" id="SSF52121">
    <property type="entry name" value="Lumazine synthase"/>
    <property type="match status" value="1"/>
</dbReference>
<dbReference type="Pfam" id="PF00885">
    <property type="entry name" value="DMRL_synthase"/>
    <property type="match status" value="1"/>
</dbReference>
<feature type="binding site" evidence="7">
    <location>
        <begin position="87"/>
        <end position="89"/>
    </location>
    <ligand>
        <name>5-amino-6-(D-ribitylamino)uracil</name>
        <dbReference type="ChEBI" id="CHEBI:15934"/>
    </ligand>
</feature>
<proteinExistence type="inferred from homology"/>
<organism evidence="8 9">
    <name type="scientific">Enhygromyxa salina</name>
    <dbReference type="NCBI Taxonomy" id="215803"/>
    <lineage>
        <taxon>Bacteria</taxon>
        <taxon>Pseudomonadati</taxon>
        <taxon>Myxococcota</taxon>
        <taxon>Polyangia</taxon>
        <taxon>Nannocystales</taxon>
        <taxon>Nannocystaceae</taxon>
        <taxon>Enhygromyxa</taxon>
    </lineage>
</organism>
<keyword evidence="4 7" id="KW-0686">Riboflavin biosynthesis</keyword>
<dbReference type="Proteomes" id="UP000031599">
    <property type="component" value="Unassembled WGS sequence"/>
</dbReference>
<dbReference type="RefSeq" id="WP_052556235.1">
    <property type="nucleotide sequence ID" value="NZ_JMCC02000105.1"/>
</dbReference>
<dbReference type="InterPro" id="IPR036467">
    <property type="entry name" value="LS/RS_sf"/>
</dbReference>
<dbReference type="GO" id="GO:0000906">
    <property type="term" value="F:6,7-dimethyl-8-ribityllumazine synthase activity"/>
    <property type="evidence" value="ECO:0007669"/>
    <property type="project" value="UniProtKB-UniRule"/>
</dbReference>
<protein>
    <recommendedName>
        <fullName evidence="3 7">6,7-dimethyl-8-ribityllumazine synthase</fullName>
        <shortName evidence="7">DMRL synthase</shortName>
        <shortName evidence="7">LS</shortName>
        <shortName evidence="7">Lumazine synthase</shortName>
        <ecNumber evidence="3 7">2.5.1.78</ecNumber>
    </recommendedName>
</protein>
<evidence type="ECO:0000256" key="2">
    <source>
        <dbReference type="ARBA" id="ARBA00007424"/>
    </source>
</evidence>
<name>A0A0C1Z6C0_9BACT</name>
<dbReference type="NCBIfam" id="TIGR00114">
    <property type="entry name" value="lumazine-synth"/>
    <property type="match status" value="1"/>
</dbReference>
<evidence type="ECO:0000256" key="6">
    <source>
        <dbReference type="ARBA" id="ARBA00048785"/>
    </source>
</evidence>
<dbReference type="UniPathway" id="UPA00275">
    <property type="reaction ID" value="UER00404"/>
</dbReference>
<feature type="binding site" evidence="7">
    <location>
        <begin position="63"/>
        <end position="65"/>
    </location>
    <ligand>
        <name>5-amino-6-(D-ribitylamino)uracil</name>
        <dbReference type="ChEBI" id="CHEBI:15934"/>
    </ligand>
</feature>
<dbReference type="HAMAP" id="MF_00178">
    <property type="entry name" value="Lumazine_synth"/>
    <property type="match status" value="1"/>
</dbReference>
<evidence type="ECO:0000256" key="3">
    <source>
        <dbReference type="ARBA" id="ARBA00012664"/>
    </source>
</evidence>
<feature type="binding site" evidence="7">
    <location>
        <position position="29"/>
    </location>
    <ligand>
        <name>5-amino-6-(D-ribitylamino)uracil</name>
        <dbReference type="ChEBI" id="CHEBI:15934"/>
    </ligand>
</feature>
<gene>
    <name evidence="7" type="primary">ribH</name>
    <name evidence="8" type="ORF">DB30_00482</name>
</gene>